<accession>A0A5B0QZQ0</accession>
<sequence length="96" mass="10554">MFQEASQGHIPSQSTSSLTQACRTQDLSGSQLVPDWSHTRVGSYYYSEPLLAFDSARETCEGCAPNYELPATRYIRLITPITTNITGGTRVIAIPK</sequence>
<organism evidence="2 3">
    <name type="scientific">Puccinia graminis f. sp. tritici</name>
    <dbReference type="NCBI Taxonomy" id="56615"/>
    <lineage>
        <taxon>Eukaryota</taxon>
        <taxon>Fungi</taxon>
        <taxon>Dikarya</taxon>
        <taxon>Basidiomycota</taxon>
        <taxon>Pucciniomycotina</taxon>
        <taxon>Pucciniomycetes</taxon>
        <taxon>Pucciniales</taxon>
        <taxon>Pucciniaceae</taxon>
        <taxon>Puccinia</taxon>
    </lineage>
</organism>
<gene>
    <name evidence="2" type="ORF">PGT21_005199</name>
</gene>
<proteinExistence type="predicted"/>
<keyword evidence="3" id="KW-1185">Reference proteome</keyword>
<feature type="region of interest" description="Disordered" evidence="1">
    <location>
        <begin position="1"/>
        <end position="21"/>
    </location>
</feature>
<dbReference type="AlphaFoldDB" id="A0A5B0QZQ0"/>
<evidence type="ECO:0000313" key="2">
    <source>
        <dbReference type="EMBL" id="KAA1118771.1"/>
    </source>
</evidence>
<comment type="caution">
    <text evidence="2">The sequence shown here is derived from an EMBL/GenBank/DDBJ whole genome shotgun (WGS) entry which is preliminary data.</text>
</comment>
<evidence type="ECO:0000313" key="3">
    <source>
        <dbReference type="Proteomes" id="UP000324748"/>
    </source>
</evidence>
<evidence type="ECO:0000256" key="1">
    <source>
        <dbReference type="SAM" id="MobiDB-lite"/>
    </source>
</evidence>
<name>A0A5B0QZQ0_PUCGR</name>
<protein>
    <submittedName>
        <fullName evidence="2">Uncharacterized protein</fullName>
    </submittedName>
</protein>
<dbReference type="Proteomes" id="UP000324748">
    <property type="component" value="Unassembled WGS sequence"/>
</dbReference>
<dbReference type="EMBL" id="VSWC01000001">
    <property type="protein sequence ID" value="KAA1118771.1"/>
    <property type="molecule type" value="Genomic_DNA"/>
</dbReference>
<reference evidence="2 3" key="1">
    <citation type="submission" date="2019-05" db="EMBL/GenBank/DDBJ databases">
        <title>Emergence of the Ug99 lineage of the wheat stem rust pathogen through somatic hybridization.</title>
        <authorList>
            <person name="Li F."/>
            <person name="Upadhyaya N.M."/>
            <person name="Sperschneider J."/>
            <person name="Matny O."/>
            <person name="Nguyen-Phuc H."/>
            <person name="Mago R."/>
            <person name="Raley C."/>
            <person name="Miller M.E."/>
            <person name="Silverstein K.A.T."/>
            <person name="Henningsen E."/>
            <person name="Hirsch C.D."/>
            <person name="Visser B."/>
            <person name="Pretorius Z.A."/>
            <person name="Steffenson B.J."/>
            <person name="Schwessinger B."/>
            <person name="Dodds P.N."/>
            <person name="Figueroa M."/>
        </authorList>
    </citation>
    <scope>NUCLEOTIDE SEQUENCE [LARGE SCALE GENOMIC DNA]</scope>
    <source>
        <strain evidence="2">21-0</strain>
    </source>
</reference>